<dbReference type="Proteomes" id="UP001219525">
    <property type="component" value="Unassembled WGS sequence"/>
</dbReference>
<organism evidence="5 6">
    <name type="scientific">Mycena pura</name>
    <dbReference type="NCBI Taxonomy" id="153505"/>
    <lineage>
        <taxon>Eukaryota</taxon>
        <taxon>Fungi</taxon>
        <taxon>Dikarya</taxon>
        <taxon>Basidiomycota</taxon>
        <taxon>Agaricomycotina</taxon>
        <taxon>Agaricomycetes</taxon>
        <taxon>Agaricomycetidae</taxon>
        <taxon>Agaricales</taxon>
        <taxon>Marasmiineae</taxon>
        <taxon>Mycenaceae</taxon>
        <taxon>Mycena</taxon>
    </lineage>
</organism>
<evidence type="ECO:0000259" key="4">
    <source>
        <dbReference type="PROSITE" id="PS50011"/>
    </source>
</evidence>
<dbReference type="GO" id="GO:0005737">
    <property type="term" value="C:cytoplasm"/>
    <property type="evidence" value="ECO:0007669"/>
    <property type="project" value="TreeGrafter"/>
</dbReference>
<dbReference type="PANTHER" id="PTHR24346:SF30">
    <property type="entry name" value="MATERNAL EMBRYONIC LEUCINE ZIPPER KINASE"/>
    <property type="match status" value="1"/>
</dbReference>
<feature type="compositionally biased region" description="Basic and acidic residues" evidence="3">
    <location>
        <begin position="424"/>
        <end position="434"/>
    </location>
</feature>
<dbReference type="EMBL" id="JARJCW010000117">
    <property type="protein sequence ID" value="KAJ7192678.1"/>
    <property type="molecule type" value="Genomic_DNA"/>
</dbReference>
<evidence type="ECO:0000256" key="3">
    <source>
        <dbReference type="SAM" id="MobiDB-lite"/>
    </source>
</evidence>
<proteinExistence type="predicted"/>
<dbReference type="GO" id="GO:0035556">
    <property type="term" value="P:intracellular signal transduction"/>
    <property type="evidence" value="ECO:0007669"/>
    <property type="project" value="TreeGrafter"/>
</dbReference>
<accession>A0AAD6USJ7</accession>
<keyword evidence="1" id="KW-0547">Nucleotide-binding</keyword>
<evidence type="ECO:0000313" key="6">
    <source>
        <dbReference type="Proteomes" id="UP001219525"/>
    </source>
</evidence>
<keyword evidence="6" id="KW-1185">Reference proteome</keyword>
<evidence type="ECO:0000256" key="1">
    <source>
        <dbReference type="ARBA" id="ARBA00022741"/>
    </source>
</evidence>
<dbReference type="GO" id="GO:0004674">
    <property type="term" value="F:protein serine/threonine kinase activity"/>
    <property type="evidence" value="ECO:0007669"/>
    <property type="project" value="TreeGrafter"/>
</dbReference>
<name>A0AAD6USJ7_9AGAR</name>
<dbReference type="PROSITE" id="PS50011">
    <property type="entry name" value="PROTEIN_KINASE_DOM"/>
    <property type="match status" value="1"/>
</dbReference>
<keyword evidence="2" id="KW-0067">ATP-binding</keyword>
<evidence type="ECO:0000313" key="5">
    <source>
        <dbReference type="EMBL" id="KAJ7192678.1"/>
    </source>
</evidence>
<sequence>MAPPAGALWPHFHQSDTKPNGTHYRATHWRCIDAKRPKNEPIDEHRVAPVIGATCWHPPLLPHLALWERLDSAPDTAPLADDAWRHFEPFLAARGYTLCWRYFSRARPATPFHPHAGRLPPPRDLFRPCAGEAFVHLLGMPDEPAQRAGGIHETTGWMTQAGCVKMAYDTQDRVCAIKALHTKRARAELAILAFLNAPANHAIPVLDALVAGEWTSTTTSRASRSCIAWEVDDYFTRFAFLHAHGIFHRDISAGNTLLNVHAGARGVYTPFTRRGAALAFIDFGCAVRVTDADAGADAGADEAWGTGAWGTLEHAAPEVRAARAPYRLGPADVHALGSVFAHALAWERIHCSTLGNPDGRPLAAHQVLDARAPGYAALLARMAHVDPARRPDAAAALAECRALQAALDPRVRWAPEEGYAALPRVRELGFREGDGDGDGDGDEGDTDSDTDTE</sequence>
<dbReference type="PANTHER" id="PTHR24346">
    <property type="entry name" value="MAP/MICROTUBULE AFFINITY-REGULATING KINASE"/>
    <property type="match status" value="1"/>
</dbReference>
<comment type="caution">
    <text evidence="5">The sequence shown here is derived from an EMBL/GenBank/DDBJ whole genome shotgun (WGS) entry which is preliminary data.</text>
</comment>
<dbReference type="AlphaFoldDB" id="A0AAD6USJ7"/>
<gene>
    <name evidence="5" type="ORF">GGX14DRAFT_594313</name>
</gene>
<dbReference type="SMART" id="SM00220">
    <property type="entry name" value="S_TKc"/>
    <property type="match status" value="1"/>
</dbReference>
<reference evidence="5" key="1">
    <citation type="submission" date="2023-03" db="EMBL/GenBank/DDBJ databases">
        <title>Massive genome expansion in bonnet fungi (Mycena s.s.) driven by repeated elements and novel gene families across ecological guilds.</title>
        <authorList>
            <consortium name="Lawrence Berkeley National Laboratory"/>
            <person name="Harder C.B."/>
            <person name="Miyauchi S."/>
            <person name="Viragh M."/>
            <person name="Kuo A."/>
            <person name="Thoen E."/>
            <person name="Andreopoulos B."/>
            <person name="Lu D."/>
            <person name="Skrede I."/>
            <person name="Drula E."/>
            <person name="Henrissat B."/>
            <person name="Morin E."/>
            <person name="Kohler A."/>
            <person name="Barry K."/>
            <person name="LaButti K."/>
            <person name="Morin E."/>
            <person name="Salamov A."/>
            <person name="Lipzen A."/>
            <person name="Mereny Z."/>
            <person name="Hegedus B."/>
            <person name="Baldrian P."/>
            <person name="Stursova M."/>
            <person name="Weitz H."/>
            <person name="Taylor A."/>
            <person name="Grigoriev I.V."/>
            <person name="Nagy L.G."/>
            <person name="Martin F."/>
            <person name="Kauserud H."/>
        </authorList>
    </citation>
    <scope>NUCLEOTIDE SEQUENCE</scope>
    <source>
        <strain evidence="5">9144</strain>
    </source>
</reference>
<feature type="region of interest" description="Disordered" evidence="3">
    <location>
        <begin position="424"/>
        <end position="453"/>
    </location>
</feature>
<feature type="compositionally biased region" description="Acidic residues" evidence="3">
    <location>
        <begin position="435"/>
        <end position="453"/>
    </location>
</feature>
<dbReference type="InterPro" id="IPR011009">
    <property type="entry name" value="Kinase-like_dom_sf"/>
</dbReference>
<protein>
    <recommendedName>
        <fullName evidence="4">Protein kinase domain-containing protein</fullName>
    </recommendedName>
</protein>
<dbReference type="GO" id="GO:0005524">
    <property type="term" value="F:ATP binding"/>
    <property type="evidence" value="ECO:0007669"/>
    <property type="project" value="UniProtKB-KW"/>
</dbReference>
<dbReference type="Gene3D" id="1.10.510.10">
    <property type="entry name" value="Transferase(Phosphotransferase) domain 1"/>
    <property type="match status" value="1"/>
</dbReference>
<evidence type="ECO:0000256" key="2">
    <source>
        <dbReference type="ARBA" id="ARBA00022840"/>
    </source>
</evidence>
<dbReference type="Pfam" id="PF00069">
    <property type="entry name" value="Pkinase"/>
    <property type="match status" value="1"/>
</dbReference>
<dbReference type="InterPro" id="IPR000719">
    <property type="entry name" value="Prot_kinase_dom"/>
</dbReference>
<feature type="domain" description="Protein kinase" evidence="4">
    <location>
        <begin position="123"/>
        <end position="407"/>
    </location>
</feature>
<dbReference type="SUPFAM" id="SSF56112">
    <property type="entry name" value="Protein kinase-like (PK-like)"/>
    <property type="match status" value="1"/>
</dbReference>